<evidence type="ECO:0000256" key="1">
    <source>
        <dbReference type="SAM" id="MobiDB-lite"/>
    </source>
</evidence>
<evidence type="ECO:0000313" key="2">
    <source>
        <dbReference type="EMBL" id="PWW77983.1"/>
    </source>
</evidence>
<feature type="region of interest" description="Disordered" evidence="1">
    <location>
        <begin position="559"/>
        <end position="626"/>
    </location>
</feature>
<feature type="compositionally biased region" description="Basic and acidic residues" evidence="1">
    <location>
        <begin position="83"/>
        <end position="101"/>
    </location>
</feature>
<dbReference type="AlphaFoldDB" id="A0A317SUB3"/>
<keyword evidence="3" id="KW-1185">Reference proteome</keyword>
<protein>
    <submittedName>
        <fullName evidence="2">Uncharacterized protein</fullName>
    </submittedName>
</protein>
<dbReference type="OrthoDB" id="5428731at2759"/>
<evidence type="ECO:0000313" key="3">
    <source>
        <dbReference type="Proteomes" id="UP000246991"/>
    </source>
</evidence>
<dbReference type="Proteomes" id="UP000246991">
    <property type="component" value="Unassembled WGS sequence"/>
</dbReference>
<feature type="region of interest" description="Disordered" evidence="1">
    <location>
        <begin position="304"/>
        <end position="397"/>
    </location>
</feature>
<sequence>MTDAESFYDKLLASLAIPGREVGPRGEPEKSGSGAVAPATDHLDGQDETNGLSSGSGLVGFQESGGRPAAPESPIETRGSGLGEERKSATAHVEERRDKVLLDALPLEEPGKPYPSPNLSSPEQPKSSSTGTLKVRTSAALEAELRRRLLESGLRKRKSFSEPENAPASLDNRVPEPDSTGPYKAAELRRRLLFERSAYEKQKSSAQQSSAAPPKTPTKPMGSQPPISISSDDEDQHTTKSPSHPLSLPPRPPPRIGFSLRISVPFAASASGYLVVQTEELPLNTTLTSIIELFGPLNDRDHLYFPHSKPNPSQDVTKAEDGDEETREEDLGQRFYYEPEDSETESQGEATGQSVKTPMKKPSDTRPKSAKSSLNGAAPDFVPADKKEGPAEPGSWAAGRKTLEDVWTGGRQEVECVLIRARELDHREQGQDAEVYTDGECFQQNGWRGMRNFLPTGKRSDGEPHGQWGFGASGFPPDNMSYGYSSQQWSGPYLDPNMPSPSTPWFPQQNFQQQSPAFLSPQQPQPEFPPEGGNGPQAMHWIPGHTDYTTAGWMYGFNGTTDASVPQESPTAGDGAPIPPAPESRGAPGSAKKRIRGGRRKKDRGKPGPISSPGVARAGGSSRPGH</sequence>
<feature type="compositionally biased region" description="Polar residues" evidence="1">
    <location>
        <begin position="347"/>
        <end position="356"/>
    </location>
</feature>
<name>A0A317SUB3_9PEZI</name>
<feature type="compositionally biased region" description="Low complexity" evidence="1">
    <location>
        <begin position="204"/>
        <end position="213"/>
    </location>
</feature>
<feature type="compositionally biased region" description="Polar residues" evidence="1">
    <location>
        <begin position="559"/>
        <end position="570"/>
    </location>
</feature>
<dbReference type="EMBL" id="PYWC01000018">
    <property type="protein sequence ID" value="PWW77983.1"/>
    <property type="molecule type" value="Genomic_DNA"/>
</dbReference>
<feature type="compositionally biased region" description="Basic residues" evidence="1">
    <location>
        <begin position="591"/>
        <end position="604"/>
    </location>
</feature>
<feature type="compositionally biased region" description="Polar residues" evidence="1">
    <location>
        <begin position="117"/>
        <end position="132"/>
    </location>
</feature>
<accession>A0A317SUB3</accession>
<feature type="region of interest" description="Disordered" evidence="1">
    <location>
        <begin position="517"/>
        <end position="544"/>
    </location>
</feature>
<comment type="caution">
    <text evidence="2">The sequence shown here is derived from an EMBL/GenBank/DDBJ whole genome shotgun (WGS) entry which is preliminary data.</text>
</comment>
<proteinExistence type="predicted"/>
<feature type="compositionally biased region" description="Basic and acidic residues" evidence="1">
    <location>
        <begin position="186"/>
        <end position="203"/>
    </location>
</feature>
<gene>
    <name evidence="2" type="ORF">C7212DRAFT_350779</name>
</gene>
<feature type="region of interest" description="Disordered" evidence="1">
    <location>
        <begin position="15"/>
        <end position="258"/>
    </location>
</feature>
<feature type="compositionally biased region" description="Basic and acidic residues" evidence="1">
    <location>
        <begin position="143"/>
        <end position="154"/>
    </location>
</feature>
<organism evidence="2 3">
    <name type="scientific">Tuber magnatum</name>
    <name type="common">white Piedmont truffle</name>
    <dbReference type="NCBI Taxonomy" id="42249"/>
    <lineage>
        <taxon>Eukaryota</taxon>
        <taxon>Fungi</taxon>
        <taxon>Dikarya</taxon>
        <taxon>Ascomycota</taxon>
        <taxon>Pezizomycotina</taxon>
        <taxon>Pezizomycetes</taxon>
        <taxon>Pezizales</taxon>
        <taxon>Tuberaceae</taxon>
        <taxon>Tuber</taxon>
    </lineage>
</organism>
<reference evidence="2 3" key="1">
    <citation type="submission" date="2018-03" db="EMBL/GenBank/DDBJ databases">
        <title>Genomes of Pezizomycetes fungi and the evolution of truffles.</title>
        <authorList>
            <person name="Murat C."/>
            <person name="Payen T."/>
            <person name="Noel B."/>
            <person name="Kuo A."/>
            <person name="Martin F.M."/>
        </authorList>
    </citation>
    <scope>NUCLEOTIDE SEQUENCE [LARGE SCALE GENOMIC DNA]</scope>
    <source>
        <strain evidence="2">091103-1</strain>
    </source>
</reference>